<sequence>MDYYSRWLEIAFMSNTSANTVITKLRVIFATHGQPDELRSDNGPQFASGEFQRFVNEMDIKHVTSSPHFPQSNGLAESGVKIAKHILQQSDWIPALMIYRATPHSSTNFSPAEALMNRKIRTQVPMIESQLMSNRKLHKKISFYDANSKSTAKLYFDRHHGAKTPLPNLSPGSQVLLKDDNTDKWTTKGTIVGADIPNRTYLVSIPSGVKRRNRKHLQFQHVKEQNLPTPSPPDERENSSRKSLTSENIPASPINSEQVVSPPSSQESMTTRPITRSASGFTANKPRRYRRKSSSEKYSPTAEIMQHFDRMCCMQHYTNKILHKQILGAHLHKHRIRIETKKNGMGHNKVPPFWNKVFITLE</sequence>
<gene>
    <name evidence="3" type="ORF">PoB_003914000</name>
</gene>
<reference evidence="3 4" key="1">
    <citation type="journal article" date="2021" name="Elife">
        <title>Chloroplast acquisition without the gene transfer in kleptoplastic sea slugs, Plakobranchus ocellatus.</title>
        <authorList>
            <person name="Maeda T."/>
            <person name="Takahashi S."/>
            <person name="Yoshida T."/>
            <person name="Shimamura S."/>
            <person name="Takaki Y."/>
            <person name="Nagai Y."/>
            <person name="Toyoda A."/>
            <person name="Suzuki Y."/>
            <person name="Arimoto A."/>
            <person name="Ishii H."/>
            <person name="Satoh N."/>
            <person name="Nishiyama T."/>
            <person name="Hasebe M."/>
            <person name="Maruyama T."/>
            <person name="Minagawa J."/>
            <person name="Obokata J."/>
            <person name="Shigenobu S."/>
        </authorList>
    </citation>
    <scope>NUCLEOTIDE SEQUENCE [LARGE SCALE GENOMIC DNA]</scope>
</reference>
<evidence type="ECO:0000313" key="3">
    <source>
        <dbReference type="EMBL" id="GFO12635.1"/>
    </source>
</evidence>
<dbReference type="FunFam" id="3.30.420.10:FF:000063">
    <property type="entry name" value="Retrovirus-related Pol polyprotein from transposon 297-like Protein"/>
    <property type="match status" value="1"/>
</dbReference>
<dbReference type="InterPro" id="IPR001584">
    <property type="entry name" value="Integrase_cat-core"/>
</dbReference>
<evidence type="ECO:0000256" key="1">
    <source>
        <dbReference type="SAM" id="MobiDB-lite"/>
    </source>
</evidence>
<dbReference type="SUPFAM" id="SSF53098">
    <property type="entry name" value="Ribonuclease H-like"/>
    <property type="match status" value="1"/>
</dbReference>
<dbReference type="Pfam" id="PF00665">
    <property type="entry name" value="rve"/>
    <property type="match status" value="1"/>
</dbReference>
<dbReference type="InterPro" id="IPR012337">
    <property type="entry name" value="RNaseH-like_sf"/>
</dbReference>
<feature type="domain" description="Integrase catalytic" evidence="2">
    <location>
        <begin position="1"/>
        <end position="159"/>
    </location>
</feature>
<organism evidence="3 4">
    <name type="scientific">Plakobranchus ocellatus</name>
    <dbReference type="NCBI Taxonomy" id="259542"/>
    <lineage>
        <taxon>Eukaryota</taxon>
        <taxon>Metazoa</taxon>
        <taxon>Spiralia</taxon>
        <taxon>Lophotrochozoa</taxon>
        <taxon>Mollusca</taxon>
        <taxon>Gastropoda</taxon>
        <taxon>Heterobranchia</taxon>
        <taxon>Euthyneura</taxon>
        <taxon>Panpulmonata</taxon>
        <taxon>Sacoglossa</taxon>
        <taxon>Placobranchoidea</taxon>
        <taxon>Plakobranchidae</taxon>
        <taxon>Plakobranchus</taxon>
    </lineage>
</organism>
<dbReference type="AlphaFoldDB" id="A0AAV4AZA7"/>
<dbReference type="InterPro" id="IPR050951">
    <property type="entry name" value="Retrovirus_Pol_polyprotein"/>
</dbReference>
<dbReference type="GO" id="GO:0015074">
    <property type="term" value="P:DNA integration"/>
    <property type="evidence" value="ECO:0007669"/>
    <property type="project" value="InterPro"/>
</dbReference>
<feature type="region of interest" description="Disordered" evidence="1">
    <location>
        <begin position="218"/>
        <end position="299"/>
    </location>
</feature>
<feature type="compositionally biased region" description="Polar residues" evidence="1">
    <location>
        <begin position="241"/>
        <end position="282"/>
    </location>
</feature>
<keyword evidence="4" id="KW-1185">Reference proteome</keyword>
<protein>
    <submittedName>
        <fullName evidence="3">Pol polyprotein</fullName>
    </submittedName>
</protein>
<dbReference type="Gene3D" id="3.30.420.10">
    <property type="entry name" value="Ribonuclease H-like superfamily/Ribonuclease H"/>
    <property type="match status" value="1"/>
</dbReference>
<name>A0AAV4AZA7_9GAST</name>
<accession>A0AAV4AZA7</accession>
<dbReference type="PANTHER" id="PTHR37984">
    <property type="entry name" value="PROTEIN CBG26694"/>
    <property type="match status" value="1"/>
</dbReference>
<dbReference type="PROSITE" id="PS50994">
    <property type="entry name" value="INTEGRASE"/>
    <property type="match status" value="1"/>
</dbReference>
<dbReference type="EMBL" id="BLXT01004436">
    <property type="protein sequence ID" value="GFO12635.1"/>
    <property type="molecule type" value="Genomic_DNA"/>
</dbReference>
<dbReference type="GO" id="GO:0003676">
    <property type="term" value="F:nucleic acid binding"/>
    <property type="evidence" value="ECO:0007669"/>
    <property type="project" value="InterPro"/>
</dbReference>
<dbReference type="Proteomes" id="UP000735302">
    <property type="component" value="Unassembled WGS sequence"/>
</dbReference>
<dbReference type="PANTHER" id="PTHR37984:SF5">
    <property type="entry name" value="PROTEIN NYNRIN-LIKE"/>
    <property type="match status" value="1"/>
</dbReference>
<evidence type="ECO:0000259" key="2">
    <source>
        <dbReference type="PROSITE" id="PS50994"/>
    </source>
</evidence>
<proteinExistence type="predicted"/>
<comment type="caution">
    <text evidence="3">The sequence shown here is derived from an EMBL/GenBank/DDBJ whole genome shotgun (WGS) entry which is preliminary data.</text>
</comment>
<dbReference type="InterPro" id="IPR036397">
    <property type="entry name" value="RNaseH_sf"/>
</dbReference>
<evidence type="ECO:0000313" key="4">
    <source>
        <dbReference type="Proteomes" id="UP000735302"/>
    </source>
</evidence>